<gene>
    <name evidence="9" type="ORF">HGT73_03410</name>
</gene>
<dbReference type="CDD" id="cd03318">
    <property type="entry name" value="MLE"/>
    <property type="match status" value="1"/>
</dbReference>
<comment type="pathway">
    <text evidence="2">Aromatic compound metabolism.</text>
</comment>
<dbReference type="SUPFAM" id="SSF51604">
    <property type="entry name" value="Enolase C-terminal domain-like"/>
    <property type="match status" value="1"/>
</dbReference>
<keyword evidence="7" id="KW-0413">Isomerase</keyword>
<sequence length="370" mass="39843">MELTIEEVRCWLVDIPTIRPHKLSMATMGSQTLMLVQIRCQQGIVGWGEGTTIGGLSYGPESPEAMKLTIERYITPLLLGQPLSGVTALSEKLAAVRGNSFAKSAIETAFLDAYGKYVGLPMAALLGGARHQRLPALWTLASGDTDNDLNEAHRLLETGRHHAFKLKIGARDLETDVNHAVRIKQTLGEHIHVHVDVNQGWSMAQALSAIPRLQAAGITLIEQPIALTAVDQLIDLAKRFPVTLLADEAVTDAQQGLSLIRQGFSGAFALKIAKAGGPFQALKLAHVAQAAGISLYGGTMLEGSIGTIASLHAWSTLDLEWGTEMFGPLLLKDDVITQPLIYKDGHLSLPTGHGLGIDVDQDKLAYYARK</sequence>
<dbReference type="Gene3D" id="3.30.390.10">
    <property type="entry name" value="Enolase-like, N-terminal domain"/>
    <property type="match status" value="1"/>
</dbReference>
<dbReference type="InterPro" id="IPR013342">
    <property type="entry name" value="Mandelate_racemase_C"/>
</dbReference>
<evidence type="ECO:0000313" key="9">
    <source>
        <dbReference type="EMBL" id="MBT0726437.1"/>
    </source>
</evidence>
<dbReference type="SFLD" id="SFLDG01258">
    <property type="entry name" value="(chloro)muconate_cycloisomeras"/>
    <property type="match status" value="1"/>
</dbReference>
<dbReference type="SFLD" id="SFLDS00001">
    <property type="entry name" value="Enolase"/>
    <property type="match status" value="1"/>
</dbReference>
<evidence type="ECO:0000256" key="2">
    <source>
        <dbReference type="ARBA" id="ARBA00005211"/>
    </source>
</evidence>
<keyword evidence="4" id="KW-0479">Metal-binding</keyword>
<dbReference type="InterPro" id="IPR018110">
    <property type="entry name" value="Mandel_Rmase/mucon_lact_enz_CS"/>
</dbReference>
<dbReference type="SUPFAM" id="SSF54826">
    <property type="entry name" value="Enolase N-terminal domain-like"/>
    <property type="match status" value="1"/>
</dbReference>
<dbReference type="Pfam" id="PF02746">
    <property type="entry name" value="MR_MLE_N"/>
    <property type="match status" value="1"/>
</dbReference>
<comment type="cofactor">
    <cofactor evidence="1">
        <name>Mn(2+)</name>
        <dbReference type="ChEBI" id="CHEBI:29035"/>
    </cofactor>
</comment>
<accession>A0ABS5T4T2</accession>
<name>A0ABS5T4T2_9GAMM</name>
<comment type="caution">
    <text evidence="9">The sequence shown here is derived from an EMBL/GenBank/DDBJ whole genome shotgun (WGS) entry which is preliminary data.</text>
</comment>
<protein>
    <submittedName>
        <fullName evidence="9">Muconate cycloisomerase</fullName>
    </submittedName>
</protein>
<keyword evidence="5" id="KW-0058">Aromatic hydrocarbons catabolism</keyword>
<dbReference type="InterPro" id="IPR029017">
    <property type="entry name" value="Enolase-like_N"/>
</dbReference>
<evidence type="ECO:0000256" key="6">
    <source>
        <dbReference type="ARBA" id="ARBA00023211"/>
    </source>
</evidence>
<dbReference type="InterPro" id="IPR013341">
    <property type="entry name" value="Mandelate_racemase_N_dom"/>
</dbReference>
<dbReference type="InterPro" id="IPR013370">
    <property type="entry name" value="Chloromuconate_cycloisomerase"/>
</dbReference>
<comment type="similarity">
    <text evidence="3">Belongs to the mandelate racemase/muconate lactonizing enzyme family.</text>
</comment>
<proteinExistence type="inferred from homology"/>
<dbReference type="NCBIfam" id="TIGR02534">
    <property type="entry name" value="mucon_cyclo"/>
    <property type="match status" value="1"/>
</dbReference>
<evidence type="ECO:0000256" key="7">
    <source>
        <dbReference type="ARBA" id="ARBA00023235"/>
    </source>
</evidence>
<feature type="domain" description="Mandelate racemase/muconate lactonizing enzyme C-terminal" evidence="8">
    <location>
        <begin position="146"/>
        <end position="243"/>
    </location>
</feature>
<dbReference type="InterPro" id="IPR029065">
    <property type="entry name" value="Enolase_C-like"/>
</dbReference>
<evidence type="ECO:0000256" key="5">
    <source>
        <dbReference type="ARBA" id="ARBA00022797"/>
    </source>
</evidence>
<evidence type="ECO:0000256" key="1">
    <source>
        <dbReference type="ARBA" id="ARBA00001936"/>
    </source>
</evidence>
<evidence type="ECO:0000313" key="10">
    <source>
        <dbReference type="Proteomes" id="UP000786875"/>
    </source>
</evidence>
<dbReference type="Gene3D" id="3.20.20.120">
    <property type="entry name" value="Enolase-like C-terminal domain"/>
    <property type="match status" value="1"/>
</dbReference>
<dbReference type="PANTHER" id="PTHR48073">
    <property type="entry name" value="O-SUCCINYLBENZOATE SYNTHASE-RELATED"/>
    <property type="match status" value="1"/>
</dbReference>
<dbReference type="SMART" id="SM00922">
    <property type="entry name" value="MR_MLE"/>
    <property type="match status" value="1"/>
</dbReference>
<reference evidence="9 10" key="1">
    <citation type="submission" date="2020-04" db="EMBL/GenBank/DDBJ databases">
        <title>Genome sequencing of Rosenbergiella species.</title>
        <authorList>
            <person name="Alvarez-Perez S."/>
            <person name="Lievens B."/>
        </authorList>
    </citation>
    <scope>NUCLEOTIDE SEQUENCE [LARGE SCALE GENOMIC DNA]</scope>
    <source>
        <strain evidence="9 10">CdVSA20.1</strain>
    </source>
</reference>
<dbReference type="EMBL" id="JABBFO010000002">
    <property type="protein sequence ID" value="MBT0726437.1"/>
    <property type="molecule type" value="Genomic_DNA"/>
</dbReference>
<dbReference type="Pfam" id="PF13378">
    <property type="entry name" value="MR_MLE_C"/>
    <property type="match status" value="1"/>
</dbReference>
<organism evidence="9 10">
    <name type="scientific">Rosenbergiella australiborealis</name>
    <dbReference type="NCBI Taxonomy" id="1544696"/>
    <lineage>
        <taxon>Bacteria</taxon>
        <taxon>Pseudomonadati</taxon>
        <taxon>Pseudomonadota</taxon>
        <taxon>Gammaproteobacteria</taxon>
        <taxon>Enterobacterales</taxon>
        <taxon>Erwiniaceae</taxon>
        <taxon>Rosenbergiella</taxon>
    </lineage>
</organism>
<keyword evidence="10" id="KW-1185">Reference proteome</keyword>
<evidence type="ECO:0000256" key="4">
    <source>
        <dbReference type="ARBA" id="ARBA00022723"/>
    </source>
</evidence>
<dbReference type="PROSITE" id="PS00909">
    <property type="entry name" value="MR_MLE_2"/>
    <property type="match status" value="1"/>
</dbReference>
<dbReference type="SFLD" id="SFLDG00180">
    <property type="entry name" value="muconate_cycloisomerase"/>
    <property type="match status" value="1"/>
</dbReference>
<dbReference type="PANTHER" id="PTHR48073:SF2">
    <property type="entry name" value="O-SUCCINYLBENZOATE SYNTHASE"/>
    <property type="match status" value="1"/>
</dbReference>
<dbReference type="Proteomes" id="UP000786875">
    <property type="component" value="Unassembled WGS sequence"/>
</dbReference>
<keyword evidence="6" id="KW-0464">Manganese</keyword>
<evidence type="ECO:0000259" key="8">
    <source>
        <dbReference type="SMART" id="SM00922"/>
    </source>
</evidence>
<evidence type="ECO:0000256" key="3">
    <source>
        <dbReference type="ARBA" id="ARBA00008031"/>
    </source>
</evidence>
<dbReference type="RefSeq" id="WP_214212262.1">
    <property type="nucleotide sequence ID" value="NZ_JABBFO010000002.1"/>
</dbReference>
<dbReference type="InterPro" id="IPR036849">
    <property type="entry name" value="Enolase-like_C_sf"/>
</dbReference>